<reference evidence="1 2" key="1">
    <citation type="journal article" date="2022" name="Hortic Res">
        <title>A haplotype resolved chromosomal level avocado genome allows analysis of novel avocado genes.</title>
        <authorList>
            <person name="Nath O."/>
            <person name="Fletcher S.J."/>
            <person name="Hayward A."/>
            <person name="Shaw L.M."/>
            <person name="Masouleh A.K."/>
            <person name="Furtado A."/>
            <person name="Henry R.J."/>
            <person name="Mitter N."/>
        </authorList>
    </citation>
    <scope>NUCLEOTIDE SEQUENCE [LARGE SCALE GENOMIC DNA]</scope>
    <source>
        <strain evidence="2">cv. Hass</strain>
    </source>
</reference>
<name>A0ACC2M9K5_PERAE</name>
<comment type="caution">
    <text evidence="1">The sequence shown here is derived from an EMBL/GenBank/DDBJ whole genome shotgun (WGS) entry which is preliminary data.</text>
</comment>
<evidence type="ECO:0000313" key="1">
    <source>
        <dbReference type="EMBL" id="KAJ8642477.1"/>
    </source>
</evidence>
<evidence type="ECO:0000313" key="2">
    <source>
        <dbReference type="Proteomes" id="UP001234297"/>
    </source>
</evidence>
<organism evidence="1 2">
    <name type="scientific">Persea americana</name>
    <name type="common">Avocado</name>
    <dbReference type="NCBI Taxonomy" id="3435"/>
    <lineage>
        <taxon>Eukaryota</taxon>
        <taxon>Viridiplantae</taxon>
        <taxon>Streptophyta</taxon>
        <taxon>Embryophyta</taxon>
        <taxon>Tracheophyta</taxon>
        <taxon>Spermatophyta</taxon>
        <taxon>Magnoliopsida</taxon>
        <taxon>Magnoliidae</taxon>
        <taxon>Laurales</taxon>
        <taxon>Lauraceae</taxon>
        <taxon>Persea</taxon>
    </lineage>
</organism>
<dbReference type="EMBL" id="CM056810">
    <property type="protein sequence ID" value="KAJ8642477.1"/>
    <property type="molecule type" value="Genomic_DNA"/>
</dbReference>
<accession>A0ACC2M9K5</accession>
<proteinExistence type="predicted"/>
<protein>
    <submittedName>
        <fullName evidence="1">Uncharacterized protein</fullName>
    </submittedName>
</protein>
<gene>
    <name evidence="1" type="ORF">MRB53_004225</name>
</gene>
<keyword evidence="2" id="KW-1185">Reference proteome</keyword>
<dbReference type="Proteomes" id="UP001234297">
    <property type="component" value="Chromosome 2"/>
</dbReference>
<sequence>MDGVCFRPYTAVDSWGNYLFCVCSTIGSAIRQQNSFFAFANGVQRLSSLLIVLESQKESVGERSVSLTEQTVAASDVIPSTGLGCTHLWLQSTVPLGCSLDLANMHIQPCFPASHQQLPRFLRFIAVGPSSAGRVGNLFDQLQFSDVVSSPCSHLSTPSSTEPLLSAILVSSLIPVTVLLLSSAT</sequence>